<evidence type="ECO:0000313" key="6">
    <source>
        <dbReference type="EMBL" id="MET1472860.1"/>
    </source>
</evidence>
<evidence type="ECO:0000256" key="3">
    <source>
        <dbReference type="ARBA" id="ARBA00022801"/>
    </source>
</evidence>
<evidence type="ECO:0000313" key="7">
    <source>
        <dbReference type="Proteomes" id="UP001548587"/>
    </source>
</evidence>
<evidence type="ECO:0000256" key="1">
    <source>
        <dbReference type="ARBA" id="ARBA00007074"/>
    </source>
</evidence>
<comment type="similarity">
    <text evidence="1">Belongs to the peptidase C40 family.</text>
</comment>
<dbReference type="InterPro" id="IPR038765">
    <property type="entry name" value="Papain-like_cys_pep_sf"/>
</dbReference>
<dbReference type="SUPFAM" id="SSF54001">
    <property type="entry name" value="Cysteine proteinases"/>
    <property type="match status" value="1"/>
</dbReference>
<gene>
    <name evidence="6" type="ORF">ABXL37_01260</name>
</gene>
<proteinExistence type="inferred from homology"/>
<accession>A0ABV2C1G1</accession>
<dbReference type="Proteomes" id="UP001548587">
    <property type="component" value="Unassembled WGS sequence"/>
</dbReference>
<reference evidence="6 7" key="1">
    <citation type="submission" date="2024-06" db="EMBL/GenBank/DDBJ databases">
        <title>Burkholderia sola in Mexico.</title>
        <authorList>
            <person name="Estrada P."/>
        </authorList>
    </citation>
    <scope>NUCLEOTIDE SEQUENCE [LARGE SCALE GENOMIC DNA]</scope>
    <source>
        <strain evidence="6 7">CpTa8-5</strain>
    </source>
</reference>
<organism evidence="6 7">
    <name type="scientific">Burkholderia sola</name>
    <dbReference type="NCBI Taxonomy" id="2843302"/>
    <lineage>
        <taxon>Bacteria</taxon>
        <taxon>Pseudomonadati</taxon>
        <taxon>Pseudomonadota</taxon>
        <taxon>Betaproteobacteria</taxon>
        <taxon>Burkholderiales</taxon>
        <taxon>Burkholderiaceae</taxon>
        <taxon>Burkholderia</taxon>
        <taxon>Burkholderia cepacia complex</taxon>
    </lineage>
</organism>
<sequence>MIASIARYEIRLAHWLAASVGAPYKFGGRGPTGIDCSSLLMRAIRKSLRLTVAQLPWMTADQMARGRQGVTVQATEMVSAQRCLLAFFDWDEDGIHEHAAACLPDGSWIWASTSAGKVIRVDPRSTSIWDRQWREIEGALDGRRSTLRMVDWRALGAIR</sequence>
<keyword evidence="7" id="KW-1185">Reference proteome</keyword>
<dbReference type="InterPro" id="IPR000064">
    <property type="entry name" value="NLP_P60_dom"/>
</dbReference>
<keyword evidence="3" id="KW-0378">Hydrolase</keyword>
<keyword evidence="2" id="KW-0645">Protease</keyword>
<evidence type="ECO:0000256" key="2">
    <source>
        <dbReference type="ARBA" id="ARBA00022670"/>
    </source>
</evidence>
<comment type="caution">
    <text evidence="6">The sequence shown here is derived from an EMBL/GenBank/DDBJ whole genome shotgun (WGS) entry which is preliminary data.</text>
</comment>
<feature type="domain" description="NlpC/P60" evidence="5">
    <location>
        <begin position="2"/>
        <end position="140"/>
    </location>
</feature>
<keyword evidence="4" id="KW-0788">Thiol protease</keyword>
<evidence type="ECO:0000259" key="5">
    <source>
        <dbReference type="PROSITE" id="PS51935"/>
    </source>
</evidence>
<protein>
    <submittedName>
        <fullName evidence="6">NlpC/P60 family protein</fullName>
    </submittedName>
</protein>
<dbReference type="Gene3D" id="3.90.1720.10">
    <property type="entry name" value="endopeptidase domain like (from Nostoc punctiforme)"/>
    <property type="match status" value="1"/>
</dbReference>
<name>A0ABV2C1G1_9BURK</name>
<dbReference type="RefSeq" id="WP_185722556.1">
    <property type="nucleotide sequence ID" value="NZ_FR989673.1"/>
</dbReference>
<evidence type="ECO:0000256" key="4">
    <source>
        <dbReference type="ARBA" id="ARBA00022807"/>
    </source>
</evidence>
<dbReference type="PROSITE" id="PS51935">
    <property type="entry name" value="NLPC_P60"/>
    <property type="match status" value="1"/>
</dbReference>
<dbReference type="EMBL" id="JBEWCH010000001">
    <property type="protein sequence ID" value="MET1472860.1"/>
    <property type="molecule type" value="Genomic_DNA"/>
</dbReference>
<dbReference type="Pfam" id="PF00877">
    <property type="entry name" value="NLPC_P60"/>
    <property type="match status" value="1"/>
</dbReference>